<accession>A0A158ELG0</accession>
<keyword evidence="3" id="KW-1185">Reference proteome</keyword>
<dbReference type="SUPFAM" id="SSF51735">
    <property type="entry name" value="NAD(P)-binding Rossmann-fold domains"/>
    <property type="match status" value="1"/>
</dbReference>
<dbReference type="Pfam" id="PF22725">
    <property type="entry name" value="GFO_IDH_MocA_C3"/>
    <property type="match status" value="1"/>
</dbReference>
<proteinExistence type="predicted"/>
<protein>
    <recommendedName>
        <fullName evidence="1">GFO/IDH/MocA-like oxidoreductase domain-containing protein</fullName>
    </recommendedName>
</protein>
<dbReference type="AlphaFoldDB" id="A0A158ELG0"/>
<evidence type="ECO:0000313" key="3">
    <source>
        <dbReference type="Proteomes" id="UP000071859"/>
    </source>
</evidence>
<feature type="domain" description="GFO/IDH/MocA-like oxidoreductase" evidence="1">
    <location>
        <begin position="148"/>
        <end position="218"/>
    </location>
</feature>
<sequence length="308" mass="33895">MSKSLLVIGYGSIGARHSRLAEELGADVSCVTNHPAAPFAPHARFASVAHALAEGVPDHIVIANATDRHAPTLDALVQGGFSGHALIEKPLCRVHDEIPVTLPFHASVAYNLRFHPLLRTLRDALAARPIYSASFYAGQHLPQWRAHTDYRCSYSAHREQGGGVLRDLSHEIDLAIWLCGQPRSLAALGGHLSELEIDSEDVYSILSIHERCPAVSISINYLDRMPRRVITINARDLTACVDLTNSTLTLNGEVRYYEVARDDTYRAQLKALFDNDTSTMCSFDEGREVMRFIAAAESAAAESRWVVL</sequence>
<dbReference type="SUPFAM" id="SSF55347">
    <property type="entry name" value="Glyceraldehyde-3-phosphate dehydrogenase-like, C-terminal domain"/>
    <property type="match status" value="1"/>
</dbReference>
<evidence type="ECO:0000259" key="1">
    <source>
        <dbReference type="Pfam" id="PF22725"/>
    </source>
</evidence>
<dbReference type="Gene3D" id="3.40.50.720">
    <property type="entry name" value="NAD(P)-binding Rossmann-like Domain"/>
    <property type="match status" value="1"/>
</dbReference>
<comment type="caution">
    <text evidence="2">The sequence shown here is derived from an EMBL/GenBank/DDBJ whole genome shotgun (WGS) entry which is preliminary data.</text>
</comment>
<dbReference type="RefSeq" id="WP_062612617.1">
    <property type="nucleotide sequence ID" value="NZ_FCOX02000133.1"/>
</dbReference>
<dbReference type="Gene3D" id="3.30.360.10">
    <property type="entry name" value="Dihydrodipicolinate Reductase, domain 2"/>
    <property type="match status" value="1"/>
</dbReference>
<gene>
    <name evidence="2" type="ORF">AWB78_08229</name>
</gene>
<reference evidence="2" key="1">
    <citation type="submission" date="2016-01" db="EMBL/GenBank/DDBJ databases">
        <authorList>
            <person name="Peeters C."/>
        </authorList>
    </citation>
    <scope>NUCLEOTIDE SEQUENCE</scope>
    <source>
        <strain evidence="2">LMG 29321</strain>
    </source>
</reference>
<dbReference type="EMBL" id="FCOX02000133">
    <property type="protein sequence ID" value="SAL06757.1"/>
    <property type="molecule type" value="Genomic_DNA"/>
</dbReference>
<dbReference type="InterPro" id="IPR055170">
    <property type="entry name" value="GFO_IDH_MocA-like_dom"/>
</dbReference>
<dbReference type="Proteomes" id="UP000071859">
    <property type="component" value="Unassembled WGS sequence"/>
</dbReference>
<organism evidence="2 3">
    <name type="scientific">Caballeronia calidae</name>
    <dbReference type="NCBI Taxonomy" id="1777139"/>
    <lineage>
        <taxon>Bacteria</taxon>
        <taxon>Pseudomonadati</taxon>
        <taxon>Pseudomonadota</taxon>
        <taxon>Betaproteobacteria</taxon>
        <taxon>Burkholderiales</taxon>
        <taxon>Burkholderiaceae</taxon>
        <taxon>Caballeronia</taxon>
    </lineage>
</organism>
<evidence type="ECO:0000313" key="2">
    <source>
        <dbReference type="EMBL" id="SAL06757.1"/>
    </source>
</evidence>
<dbReference type="OrthoDB" id="9793050at2"/>
<dbReference type="InterPro" id="IPR036291">
    <property type="entry name" value="NAD(P)-bd_dom_sf"/>
</dbReference>
<name>A0A158ELG0_9BURK</name>